<dbReference type="InterPro" id="IPR002048">
    <property type="entry name" value="EF_hand_dom"/>
</dbReference>
<accession>A0AAE0FKF4</accession>
<dbReference type="EMBL" id="LGRX02017125">
    <property type="protein sequence ID" value="KAK3261135.1"/>
    <property type="molecule type" value="Genomic_DNA"/>
</dbReference>
<protein>
    <recommendedName>
        <fullName evidence="2">EF-hand domain-containing protein</fullName>
    </recommendedName>
</protein>
<dbReference type="AlphaFoldDB" id="A0AAE0FKF4"/>
<organism evidence="3 4">
    <name type="scientific">Cymbomonas tetramitiformis</name>
    <dbReference type="NCBI Taxonomy" id="36881"/>
    <lineage>
        <taxon>Eukaryota</taxon>
        <taxon>Viridiplantae</taxon>
        <taxon>Chlorophyta</taxon>
        <taxon>Pyramimonadophyceae</taxon>
        <taxon>Pyramimonadales</taxon>
        <taxon>Pyramimonadaceae</taxon>
        <taxon>Cymbomonas</taxon>
    </lineage>
</organism>
<dbReference type="PROSITE" id="PS00018">
    <property type="entry name" value="EF_HAND_1"/>
    <property type="match status" value="2"/>
</dbReference>
<sequence>MVTRRGLDLAAEAPLPEIDPDEEADVDMMWAIWDKNGDGELDTFEFKDVLISLGIEADNSDELNHYYSQVDADGSGLVNKEEFKNWWFSSSAK</sequence>
<dbReference type="InterPro" id="IPR018247">
    <property type="entry name" value="EF_Hand_1_Ca_BS"/>
</dbReference>
<feature type="domain" description="EF-hand" evidence="2">
    <location>
        <begin position="58"/>
        <end position="93"/>
    </location>
</feature>
<reference evidence="3 4" key="1">
    <citation type="journal article" date="2015" name="Genome Biol. Evol.">
        <title>Comparative Genomics of a Bacterivorous Green Alga Reveals Evolutionary Causalities and Consequences of Phago-Mixotrophic Mode of Nutrition.</title>
        <authorList>
            <person name="Burns J.A."/>
            <person name="Paasch A."/>
            <person name="Narechania A."/>
            <person name="Kim E."/>
        </authorList>
    </citation>
    <scope>NUCLEOTIDE SEQUENCE [LARGE SCALE GENOMIC DNA]</scope>
    <source>
        <strain evidence="3 4">PLY_AMNH</strain>
    </source>
</reference>
<dbReference type="SUPFAM" id="SSF47473">
    <property type="entry name" value="EF-hand"/>
    <property type="match status" value="1"/>
</dbReference>
<dbReference type="Gene3D" id="1.10.238.10">
    <property type="entry name" value="EF-hand"/>
    <property type="match status" value="1"/>
</dbReference>
<dbReference type="SMART" id="SM00054">
    <property type="entry name" value="EFh"/>
    <property type="match status" value="2"/>
</dbReference>
<evidence type="ECO:0000259" key="2">
    <source>
        <dbReference type="PROSITE" id="PS50222"/>
    </source>
</evidence>
<evidence type="ECO:0000313" key="3">
    <source>
        <dbReference type="EMBL" id="KAK3261135.1"/>
    </source>
</evidence>
<feature type="domain" description="EF-hand" evidence="2">
    <location>
        <begin position="21"/>
        <end position="56"/>
    </location>
</feature>
<evidence type="ECO:0000313" key="4">
    <source>
        <dbReference type="Proteomes" id="UP001190700"/>
    </source>
</evidence>
<proteinExistence type="predicted"/>
<dbReference type="Pfam" id="PF13499">
    <property type="entry name" value="EF-hand_7"/>
    <property type="match status" value="1"/>
</dbReference>
<name>A0AAE0FKF4_9CHLO</name>
<evidence type="ECO:0000256" key="1">
    <source>
        <dbReference type="ARBA" id="ARBA00022837"/>
    </source>
</evidence>
<gene>
    <name evidence="3" type="ORF">CYMTET_29949</name>
</gene>
<keyword evidence="1" id="KW-0106">Calcium</keyword>
<dbReference type="InterPro" id="IPR011992">
    <property type="entry name" value="EF-hand-dom_pair"/>
</dbReference>
<comment type="caution">
    <text evidence="3">The sequence shown here is derived from an EMBL/GenBank/DDBJ whole genome shotgun (WGS) entry which is preliminary data.</text>
</comment>
<dbReference type="GO" id="GO:0005509">
    <property type="term" value="F:calcium ion binding"/>
    <property type="evidence" value="ECO:0007669"/>
    <property type="project" value="InterPro"/>
</dbReference>
<dbReference type="Proteomes" id="UP001190700">
    <property type="component" value="Unassembled WGS sequence"/>
</dbReference>
<keyword evidence="4" id="KW-1185">Reference proteome</keyword>
<dbReference type="PROSITE" id="PS50222">
    <property type="entry name" value="EF_HAND_2"/>
    <property type="match status" value="2"/>
</dbReference>